<keyword evidence="1" id="KW-0597">Phosphoprotein</keyword>
<dbReference type="EMBL" id="JXSL01000028">
    <property type="protein sequence ID" value="KIL98458.1"/>
    <property type="molecule type" value="Genomic_DNA"/>
</dbReference>
<gene>
    <name evidence="4" type="ORF">CCC_03741</name>
</gene>
<organism evidence="4 5">
    <name type="scientific">Paramagnetospirillum magnetotacticum MS-1</name>
    <dbReference type="NCBI Taxonomy" id="272627"/>
    <lineage>
        <taxon>Bacteria</taxon>
        <taxon>Pseudomonadati</taxon>
        <taxon>Pseudomonadota</taxon>
        <taxon>Alphaproteobacteria</taxon>
        <taxon>Rhodospirillales</taxon>
        <taxon>Magnetospirillaceae</taxon>
        <taxon>Paramagnetospirillum</taxon>
    </lineage>
</organism>
<comment type="caution">
    <text evidence="4">The sequence shown here is derived from an EMBL/GenBank/DDBJ whole genome shotgun (WGS) entry which is preliminary data.</text>
</comment>
<reference evidence="4 5" key="1">
    <citation type="submission" date="2015-01" db="EMBL/GenBank/DDBJ databases">
        <title>Genome Sequence of Magnetospirillum magnetotacticum Strain MS-1.</title>
        <authorList>
            <person name="Marinov G.K."/>
            <person name="Smalley M.D."/>
            <person name="DeSalvo G."/>
        </authorList>
    </citation>
    <scope>NUCLEOTIDE SEQUENCE [LARGE SCALE GENOMIC DNA]</scope>
    <source>
        <strain evidence="4 5">MS-1</strain>
    </source>
</reference>
<dbReference type="Proteomes" id="UP000031971">
    <property type="component" value="Unassembled WGS sequence"/>
</dbReference>
<dbReference type="InterPro" id="IPR001789">
    <property type="entry name" value="Sig_transdc_resp-reg_receiver"/>
</dbReference>
<dbReference type="Gene3D" id="3.40.50.2300">
    <property type="match status" value="1"/>
</dbReference>
<feature type="domain" description="Response regulatory" evidence="3">
    <location>
        <begin position="9"/>
        <end position="128"/>
    </location>
</feature>
<dbReference type="AlphaFoldDB" id="A0A0C2YTH8"/>
<evidence type="ECO:0000256" key="1">
    <source>
        <dbReference type="PROSITE-ProRule" id="PRU00169"/>
    </source>
</evidence>
<evidence type="ECO:0000313" key="4">
    <source>
        <dbReference type="EMBL" id="KIL98458.1"/>
    </source>
</evidence>
<name>A0A0C2YTH8_PARME</name>
<dbReference type="STRING" id="272627.CCC_03741"/>
<evidence type="ECO:0000256" key="2">
    <source>
        <dbReference type="SAM" id="MobiDB-lite"/>
    </source>
</evidence>
<dbReference type="OrthoDB" id="8449384at2"/>
<dbReference type="SUPFAM" id="SSF52172">
    <property type="entry name" value="CheY-like"/>
    <property type="match status" value="1"/>
</dbReference>
<evidence type="ECO:0000259" key="3">
    <source>
        <dbReference type="PROSITE" id="PS50110"/>
    </source>
</evidence>
<dbReference type="RefSeq" id="WP_009867337.1">
    <property type="nucleotide sequence ID" value="NZ_JXSL01000028.1"/>
</dbReference>
<dbReference type="PROSITE" id="PS50110">
    <property type="entry name" value="RESPONSE_REGULATORY"/>
    <property type="match status" value="1"/>
</dbReference>
<accession>A0A0C2YTH8</accession>
<keyword evidence="5" id="KW-1185">Reference proteome</keyword>
<protein>
    <submittedName>
        <fullName evidence="4">Chemotaxis protein CheYIII</fullName>
    </submittedName>
</protein>
<evidence type="ECO:0000313" key="5">
    <source>
        <dbReference type="Proteomes" id="UP000031971"/>
    </source>
</evidence>
<proteinExistence type="predicted"/>
<dbReference type="InterPro" id="IPR011006">
    <property type="entry name" value="CheY-like_superfamily"/>
</dbReference>
<feature type="modified residue" description="4-aspartylphosphate" evidence="1">
    <location>
        <position position="59"/>
    </location>
</feature>
<dbReference type="GO" id="GO:0000160">
    <property type="term" value="P:phosphorelay signal transduction system"/>
    <property type="evidence" value="ECO:0007669"/>
    <property type="project" value="InterPro"/>
</dbReference>
<feature type="region of interest" description="Disordered" evidence="2">
    <location>
        <begin position="145"/>
        <end position="165"/>
    </location>
</feature>
<sequence length="200" mass="22455">MTDDAPGVRTLLRNLDFRSHDVIARTLGVLGCRNLLCLDQSQDAEHHLRTEMVDLLVVDTDLGMDEACDLVRRMRRRLCADNAFAVTVLLTSATQPELSTYLLNSGADVVLAKPVDPVMVAGRITALIRQRRSFVVAGDYLGPDRRTRGRRPAEPSVPRIPVPNPLREMSISSMSRDELRERIRVSWVALDECWVDHRAA</sequence>